<evidence type="ECO:0000256" key="6">
    <source>
        <dbReference type="ARBA" id="ARBA00023136"/>
    </source>
</evidence>
<dbReference type="Pfam" id="PF02308">
    <property type="entry name" value="MgtC"/>
    <property type="match status" value="1"/>
</dbReference>
<comment type="caution">
    <text evidence="10">The sequence shown here is derived from an EMBL/GenBank/DDBJ whole genome shotgun (WGS) entry which is preliminary data.</text>
</comment>
<feature type="transmembrane region" description="Helical" evidence="7">
    <location>
        <begin position="48"/>
        <end position="81"/>
    </location>
</feature>
<evidence type="ECO:0000256" key="3">
    <source>
        <dbReference type="ARBA" id="ARBA00022475"/>
    </source>
</evidence>
<evidence type="ECO:0000256" key="4">
    <source>
        <dbReference type="ARBA" id="ARBA00022692"/>
    </source>
</evidence>
<feature type="transmembrane region" description="Helical" evidence="7">
    <location>
        <begin position="339"/>
        <end position="362"/>
    </location>
</feature>
<comment type="similarity">
    <text evidence="2">Belongs to the MgtC/SapB family.</text>
</comment>
<dbReference type="InterPro" id="IPR049177">
    <property type="entry name" value="MgtC_SapB_SrpB_YhiD_N"/>
</dbReference>
<evidence type="ECO:0000256" key="1">
    <source>
        <dbReference type="ARBA" id="ARBA00004651"/>
    </source>
</evidence>
<keyword evidence="5 7" id="KW-1133">Transmembrane helix</keyword>
<feature type="domain" description="DUF4010" evidence="9">
    <location>
        <begin position="188"/>
        <end position="391"/>
    </location>
</feature>
<feature type="transmembrane region" description="Helical" evidence="7">
    <location>
        <begin position="101"/>
        <end position="132"/>
    </location>
</feature>
<evidence type="ECO:0000313" key="10">
    <source>
        <dbReference type="EMBL" id="MFC4293837.1"/>
    </source>
</evidence>
<protein>
    <submittedName>
        <fullName evidence="10">MgtC/SapB family protein</fullName>
    </submittedName>
</protein>
<dbReference type="PANTHER" id="PTHR39084:SF1">
    <property type="entry name" value="DUF4010 DOMAIN-CONTAINING PROTEIN"/>
    <property type="match status" value="1"/>
</dbReference>
<accession>A0ABV8RK93</accession>
<sequence length="423" mass="42727">MAQGSLLEPSLALSLMAALAVGLLIGIERGWRQRGEPDGARVAGVRTFTLLGGLGGLVAVVAQAVGVAVAAVVLAGIMVLLGAAFLRGPADPARRDATTGVSAMIALALGLVAGAGYPAVAVAGAAITTLVLATRNQAHGFLQSLNEDEVQAIARFAVISAAVLPFLPDSQYGPYQAWNPFNLWLVVVFVTGFSIAGYVANRLFGESRGTIATAIIGGAYSSTAVTAALSARLNDGEPGPFATGIALATAVMYLRVLALASILAPELALPLAAVISPGAVVAWLSAALIWRGEETGKAKDGHSGSKPFELIPALGFLAAVAAASLLVRWAQSAFGEAGAAWSLFIAGSFDVDAATVTFAGLPAGAIDIHVAAVALGGTVAVNMAFKIGIVLANARARGRRAAIGLTSSLLVLLATLAWHLLQL</sequence>
<keyword evidence="11" id="KW-1185">Reference proteome</keyword>
<reference evidence="11" key="1">
    <citation type="journal article" date="2019" name="Int. J. Syst. Evol. Microbiol.">
        <title>The Global Catalogue of Microorganisms (GCM) 10K type strain sequencing project: providing services to taxonomists for standard genome sequencing and annotation.</title>
        <authorList>
            <consortium name="The Broad Institute Genomics Platform"/>
            <consortium name="The Broad Institute Genome Sequencing Center for Infectious Disease"/>
            <person name="Wu L."/>
            <person name="Ma J."/>
        </authorList>
    </citation>
    <scope>NUCLEOTIDE SEQUENCE [LARGE SCALE GENOMIC DNA]</scope>
    <source>
        <strain evidence="11">CGMCC 1.12989</strain>
    </source>
</reference>
<dbReference type="EMBL" id="JBHSDR010000003">
    <property type="protein sequence ID" value="MFC4293837.1"/>
    <property type="molecule type" value="Genomic_DNA"/>
</dbReference>
<dbReference type="RefSeq" id="WP_379537319.1">
    <property type="nucleotide sequence ID" value="NZ_JBHSDR010000003.1"/>
</dbReference>
<feature type="domain" description="MgtC/SapB/SrpB/YhiD N-terminal" evidence="8">
    <location>
        <begin position="15"/>
        <end position="139"/>
    </location>
</feature>
<feature type="transmembrane region" description="Helical" evidence="7">
    <location>
        <begin position="401"/>
        <end position="421"/>
    </location>
</feature>
<keyword evidence="3" id="KW-1003">Cell membrane</keyword>
<feature type="transmembrane region" description="Helical" evidence="7">
    <location>
        <begin position="310"/>
        <end position="327"/>
    </location>
</feature>
<dbReference type="PRINTS" id="PR01837">
    <property type="entry name" value="MGTCSAPBPROT"/>
</dbReference>
<name>A0ABV8RK93_9SPHN</name>
<feature type="transmembrane region" description="Helical" evidence="7">
    <location>
        <begin position="6"/>
        <end position="27"/>
    </location>
</feature>
<feature type="transmembrane region" description="Helical" evidence="7">
    <location>
        <begin position="180"/>
        <end position="199"/>
    </location>
</feature>
<dbReference type="InterPro" id="IPR003416">
    <property type="entry name" value="MgtC/SapB/SrpB/YhiD_fam"/>
</dbReference>
<keyword evidence="4 7" id="KW-0812">Transmembrane</keyword>
<dbReference type="Proteomes" id="UP001595828">
    <property type="component" value="Unassembled WGS sequence"/>
</dbReference>
<feature type="transmembrane region" description="Helical" evidence="7">
    <location>
        <begin position="241"/>
        <end position="260"/>
    </location>
</feature>
<organism evidence="10 11">
    <name type="scientific">Novosphingobium tardum</name>
    <dbReference type="NCBI Taxonomy" id="1538021"/>
    <lineage>
        <taxon>Bacteria</taxon>
        <taxon>Pseudomonadati</taxon>
        <taxon>Pseudomonadota</taxon>
        <taxon>Alphaproteobacteria</taxon>
        <taxon>Sphingomonadales</taxon>
        <taxon>Sphingomonadaceae</taxon>
        <taxon>Novosphingobium</taxon>
    </lineage>
</organism>
<keyword evidence="6 7" id="KW-0472">Membrane</keyword>
<gene>
    <name evidence="10" type="ORF">ACFO0A_02060</name>
</gene>
<feature type="transmembrane region" description="Helical" evidence="7">
    <location>
        <begin position="211"/>
        <end position="229"/>
    </location>
</feature>
<feature type="transmembrane region" description="Helical" evidence="7">
    <location>
        <begin position="267"/>
        <end position="290"/>
    </location>
</feature>
<evidence type="ECO:0000313" key="11">
    <source>
        <dbReference type="Proteomes" id="UP001595828"/>
    </source>
</evidence>
<evidence type="ECO:0000256" key="7">
    <source>
        <dbReference type="SAM" id="Phobius"/>
    </source>
</evidence>
<dbReference type="Pfam" id="PF13194">
    <property type="entry name" value="DUF4010"/>
    <property type="match status" value="1"/>
</dbReference>
<evidence type="ECO:0000256" key="2">
    <source>
        <dbReference type="ARBA" id="ARBA00009298"/>
    </source>
</evidence>
<evidence type="ECO:0000259" key="8">
    <source>
        <dbReference type="Pfam" id="PF02308"/>
    </source>
</evidence>
<comment type="subcellular location">
    <subcellularLocation>
        <location evidence="1">Cell membrane</location>
        <topology evidence="1">Multi-pass membrane protein</topology>
    </subcellularLocation>
</comment>
<feature type="transmembrane region" description="Helical" evidence="7">
    <location>
        <begin position="368"/>
        <end position="389"/>
    </location>
</feature>
<dbReference type="PANTHER" id="PTHR39084">
    <property type="entry name" value="MEMBRANE PROTEIN-RELATED"/>
    <property type="match status" value="1"/>
</dbReference>
<proteinExistence type="inferred from homology"/>
<dbReference type="InterPro" id="IPR025105">
    <property type="entry name" value="DUF4010"/>
</dbReference>
<evidence type="ECO:0000256" key="5">
    <source>
        <dbReference type="ARBA" id="ARBA00022989"/>
    </source>
</evidence>
<evidence type="ECO:0000259" key="9">
    <source>
        <dbReference type="Pfam" id="PF13194"/>
    </source>
</evidence>